<reference evidence="8" key="1">
    <citation type="journal article" date="2020" name="mSystems">
        <title>Genome- and Community-Level Interaction Insights into Carbon Utilization and Element Cycling Functions of Hydrothermarchaeota in Hydrothermal Sediment.</title>
        <authorList>
            <person name="Zhou Z."/>
            <person name="Liu Y."/>
            <person name="Xu W."/>
            <person name="Pan J."/>
            <person name="Luo Z.H."/>
            <person name="Li M."/>
        </authorList>
    </citation>
    <scope>NUCLEOTIDE SEQUENCE [LARGE SCALE GENOMIC DNA]</scope>
    <source>
        <strain evidence="7">SpSt-265</strain>
        <strain evidence="8">SpSt-465</strain>
    </source>
</reference>
<evidence type="ECO:0000256" key="5">
    <source>
        <dbReference type="ARBA" id="ARBA00022801"/>
    </source>
</evidence>
<evidence type="ECO:0000256" key="4">
    <source>
        <dbReference type="ARBA" id="ARBA00022769"/>
    </source>
</evidence>
<dbReference type="GO" id="GO:0009411">
    <property type="term" value="P:response to UV"/>
    <property type="evidence" value="ECO:0007669"/>
    <property type="project" value="InterPro"/>
</dbReference>
<keyword evidence="2 8" id="KW-0255">Endonuclease</keyword>
<keyword evidence="3" id="KW-0227">DNA damage</keyword>
<dbReference type="EMBL" id="DSLG01000007">
    <property type="protein sequence ID" value="HEA87527.1"/>
    <property type="molecule type" value="Genomic_DNA"/>
</dbReference>
<dbReference type="EMBL" id="DSTU01000001">
    <property type="protein sequence ID" value="HFJ53170.1"/>
    <property type="molecule type" value="Genomic_DNA"/>
</dbReference>
<dbReference type="InterPro" id="IPR004601">
    <property type="entry name" value="UvdE"/>
</dbReference>
<evidence type="ECO:0000256" key="1">
    <source>
        <dbReference type="ARBA" id="ARBA00022722"/>
    </source>
</evidence>
<name>A0A7C3EG28_UNCW3</name>
<dbReference type="GO" id="GO:0006289">
    <property type="term" value="P:nucleotide-excision repair"/>
    <property type="evidence" value="ECO:0007669"/>
    <property type="project" value="InterPro"/>
</dbReference>
<dbReference type="Pfam" id="PF03851">
    <property type="entry name" value="UvdE"/>
    <property type="match status" value="1"/>
</dbReference>
<evidence type="ECO:0000256" key="6">
    <source>
        <dbReference type="ARBA" id="ARBA00023204"/>
    </source>
</evidence>
<proteinExistence type="predicted"/>
<dbReference type="InterPro" id="IPR036237">
    <property type="entry name" value="Xyl_isomerase-like_sf"/>
</dbReference>
<evidence type="ECO:0000313" key="7">
    <source>
        <dbReference type="EMBL" id="HEA87527.1"/>
    </source>
</evidence>
<dbReference type="NCBIfam" id="TIGR00629">
    <property type="entry name" value="uvde"/>
    <property type="match status" value="1"/>
</dbReference>
<dbReference type="PANTHER" id="PTHR31290">
    <property type="entry name" value="UV-DAMAGE ENDONUCLEASE"/>
    <property type="match status" value="1"/>
</dbReference>
<gene>
    <name evidence="8" type="primary">uvsE</name>
    <name evidence="7" type="ORF">ENP94_05900</name>
    <name evidence="8" type="ORF">ENS16_00555</name>
</gene>
<organism evidence="8">
    <name type="scientific">candidate division WOR-3 bacterium</name>
    <dbReference type="NCBI Taxonomy" id="2052148"/>
    <lineage>
        <taxon>Bacteria</taxon>
        <taxon>Bacteria division WOR-3</taxon>
    </lineage>
</organism>
<dbReference type="PANTHER" id="PTHR31290:SF5">
    <property type="entry name" value="UV-DAMAGE ENDONUCLEASE"/>
    <property type="match status" value="1"/>
</dbReference>
<dbReference type="SUPFAM" id="SSF51658">
    <property type="entry name" value="Xylose isomerase-like"/>
    <property type="match status" value="1"/>
</dbReference>
<dbReference type="GO" id="GO:0016787">
    <property type="term" value="F:hydrolase activity"/>
    <property type="evidence" value="ECO:0007669"/>
    <property type="project" value="UniProtKB-KW"/>
</dbReference>
<evidence type="ECO:0000313" key="8">
    <source>
        <dbReference type="EMBL" id="HFJ53170.1"/>
    </source>
</evidence>
<accession>A0A7C3EG28</accession>
<evidence type="ECO:0000256" key="2">
    <source>
        <dbReference type="ARBA" id="ARBA00022759"/>
    </source>
</evidence>
<dbReference type="Gene3D" id="3.20.20.150">
    <property type="entry name" value="Divalent-metal-dependent TIM barrel enzymes"/>
    <property type="match status" value="1"/>
</dbReference>
<keyword evidence="5" id="KW-0378">Hydrolase</keyword>
<keyword evidence="6" id="KW-0234">DNA repair</keyword>
<keyword evidence="1" id="KW-0540">Nuclease</keyword>
<dbReference type="GO" id="GO:0004519">
    <property type="term" value="F:endonuclease activity"/>
    <property type="evidence" value="ECO:0007669"/>
    <property type="project" value="UniProtKB-KW"/>
</dbReference>
<keyword evidence="4" id="KW-0228">DNA excision</keyword>
<comment type="caution">
    <text evidence="8">The sequence shown here is derived from an EMBL/GenBank/DDBJ whole genome shotgun (WGS) entry which is preliminary data.</text>
</comment>
<dbReference type="AlphaFoldDB" id="A0A7C3EG28"/>
<evidence type="ECO:0000256" key="3">
    <source>
        <dbReference type="ARBA" id="ARBA00022763"/>
    </source>
</evidence>
<sequence>MRIGYPCINLSLECRGTKTFRLHSYSRERLRLTVRNNLDCLAETVNWNIEHGIGFFRISSDLVPFAAHPVNTYPWYLVFARRFRQIGKLIRKSGMRISMHPDQFVLLNAKDDRIIQDSIRELVYHCRVLDLLGLDRSAKVQIHLGGVYGDKRASLERFVRVYHRLPAAVRRRLVIENDDRLYNVADCLAVSAETGIPVVFDSFHHEVNGDGSDWRTAFERCAVTWRRRDGLPMVDYSSQLSGARPGTHARHIDSEHFRRLLAALAGYDFDLMLEIKDKERSALVAQRLLGGKF</sequence>
<protein>
    <submittedName>
        <fullName evidence="8">UV DNA damage repair endonuclease UvsE</fullName>
    </submittedName>
</protein>